<sequence>MRDTAPWQRVLVWFKGSKEVYATHNFPTAHLTRCVQDTRSLAADVAGDLYIEKNERDPLMEVTTTEKPVSGRSGNTSFESYVTGTSTRPSSKATSRGWSSDAGSDHHATVSKSRTRTSRISLFSSHNPDEESKSVSPTISPTTTRPPVYVPRNAASGHLRTTNPSRLDAKYIH</sequence>
<feature type="compositionally biased region" description="Low complexity" evidence="1">
    <location>
        <begin position="134"/>
        <end position="152"/>
    </location>
</feature>
<evidence type="ECO:0000313" key="2">
    <source>
        <dbReference type="EMBL" id="CAD0098204.1"/>
    </source>
</evidence>
<dbReference type="Proteomes" id="UP000714618">
    <property type="component" value="Unassembled WGS sequence"/>
</dbReference>
<protein>
    <submittedName>
        <fullName evidence="2">Uncharacterized protein</fullName>
    </submittedName>
</protein>
<proteinExistence type="predicted"/>
<feature type="compositionally biased region" description="Polar residues" evidence="1">
    <location>
        <begin position="62"/>
        <end position="102"/>
    </location>
</feature>
<accession>A0A9N8K738</accession>
<dbReference type="AlphaFoldDB" id="A0A9N8K738"/>
<name>A0A9N8K738_9PEZI</name>
<evidence type="ECO:0000313" key="3">
    <source>
        <dbReference type="Proteomes" id="UP000714618"/>
    </source>
</evidence>
<keyword evidence="3" id="KW-1185">Reference proteome</keyword>
<dbReference type="EMBL" id="CAIJEO010000008">
    <property type="protein sequence ID" value="CAD0098204.1"/>
    <property type="molecule type" value="Genomic_DNA"/>
</dbReference>
<reference evidence="2" key="1">
    <citation type="submission" date="2020-06" db="EMBL/GenBank/DDBJ databases">
        <authorList>
            <person name="Onetto C."/>
        </authorList>
    </citation>
    <scope>NUCLEOTIDE SEQUENCE</scope>
</reference>
<feature type="region of interest" description="Disordered" evidence="1">
    <location>
        <begin position="57"/>
        <end position="173"/>
    </location>
</feature>
<gene>
    <name evidence="2" type="ORF">AWRI4233_LOCUS7028</name>
</gene>
<dbReference type="OrthoDB" id="3911416at2759"/>
<evidence type="ECO:0000256" key="1">
    <source>
        <dbReference type="SAM" id="MobiDB-lite"/>
    </source>
</evidence>
<comment type="caution">
    <text evidence="2">The sequence shown here is derived from an EMBL/GenBank/DDBJ whole genome shotgun (WGS) entry which is preliminary data.</text>
</comment>
<organism evidence="2 3">
    <name type="scientific">Aureobasidium mustum</name>
    <dbReference type="NCBI Taxonomy" id="2773714"/>
    <lineage>
        <taxon>Eukaryota</taxon>
        <taxon>Fungi</taxon>
        <taxon>Dikarya</taxon>
        <taxon>Ascomycota</taxon>
        <taxon>Pezizomycotina</taxon>
        <taxon>Dothideomycetes</taxon>
        <taxon>Dothideomycetidae</taxon>
        <taxon>Dothideales</taxon>
        <taxon>Saccotheciaceae</taxon>
        <taxon>Aureobasidium</taxon>
    </lineage>
</organism>